<dbReference type="PANTHER" id="PTHR43537">
    <property type="entry name" value="TRANSCRIPTIONAL REGULATOR, GNTR FAMILY"/>
    <property type="match status" value="1"/>
</dbReference>
<sequence length="233" mass="25698">MAALLDDPADTALALVQRTSLTRLVADSLERLILSGELSPGAKLNEVALADRLGVSRGPLREAFRTLEEYGLIRQEKNRGAFVREIALAEAADIYDVRAGLDATAGRLLAQRITPAQLAILRALVAAMRDAAGTDDIQRFHALNLGFHDRIIEMTGNRTLRETYRRLVKQLTLFRRRNLLAPRAIPHFAEEHGAIVDLLARRDAEGCAKALFEHAQGGRQRMLMDGELADTGQ</sequence>
<organism evidence="5 6">
    <name type="scientific">Thauera sedimentorum</name>
    <dbReference type="NCBI Taxonomy" id="2767595"/>
    <lineage>
        <taxon>Bacteria</taxon>
        <taxon>Pseudomonadati</taxon>
        <taxon>Pseudomonadota</taxon>
        <taxon>Betaproteobacteria</taxon>
        <taxon>Rhodocyclales</taxon>
        <taxon>Zoogloeaceae</taxon>
        <taxon>Thauera</taxon>
    </lineage>
</organism>
<dbReference type="SMART" id="SM00895">
    <property type="entry name" value="FCD"/>
    <property type="match status" value="1"/>
</dbReference>
<evidence type="ECO:0000256" key="1">
    <source>
        <dbReference type="ARBA" id="ARBA00023015"/>
    </source>
</evidence>
<dbReference type="InterPro" id="IPR000524">
    <property type="entry name" value="Tscrpt_reg_HTH_GntR"/>
</dbReference>
<dbReference type="SMART" id="SM00345">
    <property type="entry name" value="HTH_GNTR"/>
    <property type="match status" value="1"/>
</dbReference>
<dbReference type="Gene3D" id="1.10.10.10">
    <property type="entry name" value="Winged helix-like DNA-binding domain superfamily/Winged helix DNA-binding domain"/>
    <property type="match status" value="1"/>
</dbReference>
<dbReference type="NCBIfam" id="TIGR03338">
    <property type="entry name" value="phnR_burk"/>
    <property type="match status" value="1"/>
</dbReference>
<dbReference type="InterPro" id="IPR008920">
    <property type="entry name" value="TF_FadR/GntR_C"/>
</dbReference>
<dbReference type="CDD" id="cd07377">
    <property type="entry name" value="WHTH_GntR"/>
    <property type="match status" value="1"/>
</dbReference>
<evidence type="ECO:0000313" key="6">
    <source>
        <dbReference type="Proteomes" id="UP000603602"/>
    </source>
</evidence>
<dbReference type="Pfam" id="PF00392">
    <property type="entry name" value="GntR"/>
    <property type="match status" value="1"/>
</dbReference>
<keyword evidence="3" id="KW-0804">Transcription</keyword>
<feature type="domain" description="HTH gntR-type" evidence="4">
    <location>
        <begin position="19"/>
        <end position="86"/>
    </location>
</feature>
<name>A0ABR9B6M0_9RHOO</name>
<dbReference type="InterPro" id="IPR036390">
    <property type="entry name" value="WH_DNA-bd_sf"/>
</dbReference>
<dbReference type="Proteomes" id="UP000603602">
    <property type="component" value="Unassembled WGS sequence"/>
</dbReference>
<evidence type="ECO:0000313" key="5">
    <source>
        <dbReference type="EMBL" id="MBD8501836.1"/>
    </source>
</evidence>
<dbReference type="RefSeq" id="WP_187716656.1">
    <property type="nucleotide sequence ID" value="NZ_JACTAH010000001.1"/>
</dbReference>
<accession>A0ABR9B6M0</accession>
<keyword evidence="2" id="KW-0238">DNA-binding</keyword>
<dbReference type="SUPFAM" id="SSF48008">
    <property type="entry name" value="GntR ligand-binding domain-like"/>
    <property type="match status" value="1"/>
</dbReference>
<dbReference type="InterPro" id="IPR036388">
    <property type="entry name" value="WH-like_DNA-bd_sf"/>
</dbReference>
<keyword evidence="6" id="KW-1185">Reference proteome</keyword>
<evidence type="ECO:0000259" key="4">
    <source>
        <dbReference type="PROSITE" id="PS50949"/>
    </source>
</evidence>
<dbReference type="Pfam" id="PF07729">
    <property type="entry name" value="FCD"/>
    <property type="match status" value="1"/>
</dbReference>
<dbReference type="InterPro" id="IPR017723">
    <property type="entry name" value="Tscrpt_reg_AEP_util-assoc"/>
</dbReference>
<dbReference type="EMBL" id="JACYTO010000001">
    <property type="protein sequence ID" value="MBD8501836.1"/>
    <property type="molecule type" value="Genomic_DNA"/>
</dbReference>
<dbReference type="PROSITE" id="PS50949">
    <property type="entry name" value="HTH_GNTR"/>
    <property type="match status" value="1"/>
</dbReference>
<evidence type="ECO:0000256" key="2">
    <source>
        <dbReference type="ARBA" id="ARBA00023125"/>
    </source>
</evidence>
<dbReference type="PANTHER" id="PTHR43537:SF45">
    <property type="entry name" value="GNTR FAMILY REGULATORY PROTEIN"/>
    <property type="match status" value="1"/>
</dbReference>
<reference evidence="6" key="1">
    <citation type="submission" date="2023-07" db="EMBL/GenBank/DDBJ databases">
        <title>Thauera sp. CAU 1555 isolated from sand of Yaerae Beach.</title>
        <authorList>
            <person name="Kim W."/>
        </authorList>
    </citation>
    <scope>NUCLEOTIDE SEQUENCE [LARGE SCALE GENOMIC DNA]</scope>
    <source>
        <strain evidence="6">CAU 1555</strain>
    </source>
</reference>
<comment type="caution">
    <text evidence="5">The sequence shown here is derived from an EMBL/GenBank/DDBJ whole genome shotgun (WGS) entry which is preliminary data.</text>
</comment>
<gene>
    <name evidence="5" type="ORF">IFO67_02970</name>
</gene>
<keyword evidence="1" id="KW-0805">Transcription regulation</keyword>
<protein>
    <submittedName>
        <fullName evidence="5">Phosphonate utilization associated transcriptional regulator</fullName>
    </submittedName>
</protein>
<dbReference type="Gene3D" id="1.20.120.530">
    <property type="entry name" value="GntR ligand-binding domain-like"/>
    <property type="match status" value="1"/>
</dbReference>
<dbReference type="SUPFAM" id="SSF46785">
    <property type="entry name" value="Winged helix' DNA-binding domain"/>
    <property type="match status" value="1"/>
</dbReference>
<evidence type="ECO:0000256" key="3">
    <source>
        <dbReference type="ARBA" id="ARBA00023163"/>
    </source>
</evidence>
<dbReference type="InterPro" id="IPR011711">
    <property type="entry name" value="GntR_C"/>
</dbReference>
<proteinExistence type="predicted"/>